<dbReference type="InterPro" id="IPR032710">
    <property type="entry name" value="NTF2-like_dom_sf"/>
</dbReference>
<accession>A0A918DMU1</accession>
<organism evidence="2 3">
    <name type="scientific">Nonomuraea cavernae</name>
    <dbReference type="NCBI Taxonomy" id="2045107"/>
    <lineage>
        <taxon>Bacteria</taxon>
        <taxon>Bacillati</taxon>
        <taxon>Actinomycetota</taxon>
        <taxon>Actinomycetes</taxon>
        <taxon>Streptosporangiales</taxon>
        <taxon>Streptosporangiaceae</taxon>
        <taxon>Nonomuraea</taxon>
    </lineage>
</organism>
<evidence type="ECO:0000313" key="2">
    <source>
        <dbReference type="EMBL" id="GGO72839.1"/>
    </source>
</evidence>
<name>A0A918DMU1_9ACTN</name>
<feature type="domain" description="SnoaL-like" evidence="1">
    <location>
        <begin position="2"/>
        <end position="49"/>
    </location>
</feature>
<dbReference type="SUPFAM" id="SSF54427">
    <property type="entry name" value="NTF2-like"/>
    <property type="match status" value="1"/>
</dbReference>
<keyword evidence="3" id="KW-1185">Reference proteome</keyword>
<dbReference type="EMBL" id="BMNH01000012">
    <property type="protein sequence ID" value="GGO72839.1"/>
    <property type="molecule type" value="Genomic_DNA"/>
</dbReference>
<comment type="caution">
    <text evidence="2">The sequence shown here is derived from an EMBL/GenBank/DDBJ whole genome shotgun (WGS) entry which is preliminary data.</text>
</comment>
<dbReference type="Pfam" id="PF13577">
    <property type="entry name" value="SnoaL_4"/>
    <property type="match status" value="1"/>
</dbReference>
<evidence type="ECO:0000259" key="1">
    <source>
        <dbReference type="Pfam" id="PF13577"/>
    </source>
</evidence>
<evidence type="ECO:0000313" key="3">
    <source>
        <dbReference type="Proteomes" id="UP000646523"/>
    </source>
</evidence>
<reference evidence="2" key="1">
    <citation type="journal article" date="2014" name="Int. J. Syst. Evol. Microbiol.">
        <title>Complete genome sequence of Corynebacterium casei LMG S-19264T (=DSM 44701T), isolated from a smear-ripened cheese.</title>
        <authorList>
            <consortium name="US DOE Joint Genome Institute (JGI-PGF)"/>
            <person name="Walter F."/>
            <person name="Albersmeier A."/>
            <person name="Kalinowski J."/>
            <person name="Ruckert C."/>
        </authorList>
    </citation>
    <scope>NUCLEOTIDE SEQUENCE</scope>
    <source>
        <strain evidence="2">CGMCC 4.7368</strain>
    </source>
</reference>
<sequence>MSGDRARSLTYARVHHQGAGPFAGRSYECLGEYDDHWARTPAGWLLTSRVFAMTMSIGDVGVLQPG</sequence>
<reference evidence="2" key="2">
    <citation type="submission" date="2020-09" db="EMBL/GenBank/DDBJ databases">
        <authorList>
            <person name="Sun Q."/>
            <person name="Zhou Y."/>
        </authorList>
    </citation>
    <scope>NUCLEOTIDE SEQUENCE</scope>
    <source>
        <strain evidence="2">CGMCC 4.7368</strain>
    </source>
</reference>
<gene>
    <name evidence="2" type="ORF">GCM10012289_41880</name>
</gene>
<dbReference type="InterPro" id="IPR037401">
    <property type="entry name" value="SnoaL-like"/>
</dbReference>
<proteinExistence type="predicted"/>
<dbReference type="Gene3D" id="3.10.450.50">
    <property type="match status" value="1"/>
</dbReference>
<protein>
    <recommendedName>
        <fullName evidence="1">SnoaL-like domain-containing protein</fullName>
    </recommendedName>
</protein>
<dbReference type="Proteomes" id="UP000646523">
    <property type="component" value="Unassembled WGS sequence"/>
</dbReference>
<dbReference type="AlphaFoldDB" id="A0A918DMU1"/>